<name>A0ABS4SRK9_9PROT</name>
<dbReference type="Proteomes" id="UP000781958">
    <property type="component" value="Unassembled WGS sequence"/>
</dbReference>
<comment type="caution">
    <text evidence="2">The sequence shown here is derived from an EMBL/GenBank/DDBJ whole genome shotgun (WGS) entry which is preliminary data.</text>
</comment>
<accession>A0ABS4SRK9</accession>
<dbReference type="RefSeq" id="WP_209769611.1">
    <property type="nucleotide sequence ID" value="NZ_JAGINP010000020.1"/>
</dbReference>
<proteinExistence type="predicted"/>
<evidence type="ECO:0000313" key="2">
    <source>
        <dbReference type="EMBL" id="MBP2295194.1"/>
    </source>
</evidence>
<reference evidence="2 3" key="1">
    <citation type="submission" date="2021-03" db="EMBL/GenBank/DDBJ databases">
        <title>Genomic Encyclopedia of Type Strains, Phase III (KMG-III): the genomes of soil and plant-associated and newly described type strains.</title>
        <authorList>
            <person name="Whitman W."/>
        </authorList>
    </citation>
    <scope>NUCLEOTIDE SEQUENCE [LARGE SCALE GENOMIC DNA]</scope>
    <source>
        <strain evidence="2 3">IMMIB AFH-6</strain>
    </source>
</reference>
<sequence>MKNGNAPRLPTPRLSAALLSLAATAALTACAGFPPTAADMANVPVVRFGQPAPADKNFVMFYPEGAPLPVRATVKGTLLKRSDEKMLEVSTARDMYIYREWVSFDGKEWLRGDQVNSGRIEVLLPGGNGTDPGVLSVTFDAKTDAGK</sequence>
<evidence type="ECO:0000256" key="1">
    <source>
        <dbReference type="SAM" id="SignalP"/>
    </source>
</evidence>
<feature type="signal peptide" evidence="1">
    <location>
        <begin position="1"/>
        <end position="31"/>
    </location>
</feature>
<dbReference type="EMBL" id="JAGINP010000020">
    <property type="protein sequence ID" value="MBP2295194.1"/>
    <property type="molecule type" value="Genomic_DNA"/>
</dbReference>
<gene>
    <name evidence="2" type="ORF">J2851_004997</name>
</gene>
<evidence type="ECO:0000313" key="3">
    <source>
        <dbReference type="Proteomes" id="UP000781958"/>
    </source>
</evidence>
<protein>
    <recommendedName>
        <fullName evidence="4">Lipoprotein</fullName>
    </recommendedName>
</protein>
<keyword evidence="3" id="KW-1185">Reference proteome</keyword>
<evidence type="ECO:0008006" key="4">
    <source>
        <dbReference type="Google" id="ProtNLM"/>
    </source>
</evidence>
<feature type="chain" id="PRO_5045561095" description="Lipoprotein" evidence="1">
    <location>
        <begin position="32"/>
        <end position="147"/>
    </location>
</feature>
<keyword evidence="1" id="KW-0732">Signal</keyword>
<organism evidence="2 3">
    <name type="scientific">Azospirillum rugosum</name>
    <dbReference type="NCBI Taxonomy" id="416170"/>
    <lineage>
        <taxon>Bacteria</taxon>
        <taxon>Pseudomonadati</taxon>
        <taxon>Pseudomonadota</taxon>
        <taxon>Alphaproteobacteria</taxon>
        <taxon>Rhodospirillales</taxon>
        <taxon>Azospirillaceae</taxon>
        <taxon>Azospirillum</taxon>
    </lineage>
</organism>
<dbReference type="PROSITE" id="PS51257">
    <property type="entry name" value="PROKAR_LIPOPROTEIN"/>
    <property type="match status" value="1"/>
</dbReference>